<evidence type="ECO:0000313" key="20">
    <source>
        <dbReference type="Proteomes" id="UP000006556"/>
    </source>
</evidence>
<dbReference type="PROSITE" id="PS00710">
    <property type="entry name" value="PGM_PMM"/>
    <property type="match status" value="1"/>
</dbReference>
<evidence type="ECO:0000259" key="16">
    <source>
        <dbReference type="Pfam" id="PF02878"/>
    </source>
</evidence>
<reference evidence="20" key="1">
    <citation type="journal article" date="2008" name="Genome Res.">
        <title>The genome of Pelotomaculum thermopropionicum reveals niche-associated evolution in anaerobic microbiota.</title>
        <authorList>
            <person name="Kosaka T."/>
            <person name="Kato S."/>
            <person name="Shimoyama T."/>
            <person name="Ishii S."/>
            <person name="Abe T."/>
            <person name="Watanabe K."/>
        </authorList>
    </citation>
    <scope>NUCLEOTIDE SEQUENCE [LARGE SCALE GENOMIC DNA]</scope>
    <source>
        <strain evidence="20">DSM 13744 / JCM 10971 / SI</strain>
    </source>
</reference>
<evidence type="ECO:0000256" key="7">
    <source>
        <dbReference type="ARBA" id="ARBA00022553"/>
    </source>
</evidence>
<evidence type="ECO:0000259" key="15">
    <source>
        <dbReference type="Pfam" id="PF00408"/>
    </source>
</evidence>
<dbReference type="Gene3D" id="3.40.120.10">
    <property type="entry name" value="Alpha-D-Glucose-1,6-Bisphosphate, subunit A, domain 3"/>
    <property type="match status" value="3"/>
</dbReference>
<dbReference type="PANTHER" id="PTHR45745">
    <property type="entry name" value="PHOSPHOMANNOMUTASE 45A"/>
    <property type="match status" value="1"/>
</dbReference>
<keyword evidence="7" id="KW-0597">Phosphoprotein</keyword>
<dbReference type="InterPro" id="IPR005841">
    <property type="entry name" value="Alpha-D-phosphohexomutase_SF"/>
</dbReference>
<evidence type="ECO:0000256" key="11">
    <source>
        <dbReference type="ARBA" id="ARBA00039995"/>
    </source>
</evidence>
<evidence type="ECO:0000256" key="8">
    <source>
        <dbReference type="ARBA" id="ARBA00022723"/>
    </source>
</evidence>
<dbReference type="GO" id="GO:0004614">
    <property type="term" value="F:phosphoglucomutase activity"/>
    <property type="evidence" value="ECO:0007669"/>
    <property type="project" value="UniProtKB-EC"/>
</dbReference>
<dbReference type="Pfam" id="PF00408">
    <property type="entry name" value="PGM_PMM_IV"/>
    <property type="match status" value="1"/>
</dbReference>
<evidence type="ECO:0000256" key="4">
    <source>
        <dbReference type="ARBA" id="ARBA00005189"/>
    </source>
</evidence>
<dbReference type="Pfam" id="PF02878">
    <property type="entry name" value="PGM_PMM_I"/>
    <property type="match status" value="1"/>
</dbReference>
<evidence type="ECO:0000256" key="14">
    <source>
        <dbReference type="RuleBase" id="RU004326"/>
    </source>
</evidence>
<dbReference type="eggNOG" id="COG1109">
    <property type="taxonomic scope" value="Bacteria"/>
</dbReference>
<feature type="domain" description="Alpha-D-phosphohexomutase C-terminal" evidence="15">
    <location>
        <begin position="409"/>
        <end position="466"/>
    </location>
</feature>
<dbReference type="InterPro" id="IPR016066">
    <property type="entry name" value="A-D-PHexomutase_CS"/>
</dbReference>
<feature type="domain" description="Alpha-D-phosphohexomutase alpha/beta/alpha" evidence="17">
    <location>
        <begin position="161"/>
        <end position="261"/>
    </location>
</feature>
<dbReference type="KEGG" id="pth:PTH_2762"/>
<evidence type="ECO:0000256" key="3">
    <source>
        <dbReference type="ARBA" id="ARBA00005164"/>
    </source>
</evidence>
<feature type="domain" description="Alpha-D-phosphohexomutase alpha/beta/alpha" evidence="16">
    <location>
        <begin position="4"/>
        <end position="139"/>
    </location>
</feature>
<dbReference type="InterPro" id="IPR005845">
    <property type="entry name" value="A-D-PHexomutase_a/b/a-II"/>
</dbReference>
<dbReference type="GO" id="GO:0005975">
    <property type="term" value="P:carbohydrate metabolic process"/>
    <property type="evidence" value="ECO:0007669"/>
    <property type="project" value="InterPro"/>
</dbReference>
<sequence>MRKISFGTDGWRGILAEDFTFDNVRLVAAAVAQYLAARGLAERGVVVGYDTRFLSERFAAAVAEVLAGRGISVFLTGRATPTPVVAFAVKLYRAGGAVMLTASHNPPEYNGFKFIPEYAGPALPHITGEIEANIRKLQEAGAEIAPPGGEKAPVTTIDPYDAYACHLATLVDMGAIGRAGLKVAVDPMYGAGTGYLEELLKQAGASVEVLHNHRDPLFGGTLPEPTAKSLGGLREAVAKGPAQLGLALDGDADRFGLVDSGGDFVTPNQFLPVLLYHLITVKGLRGPVARTVATTHLLDRMAERHGLRLVETPVGFKYVGQCLAEEGAVLGGEESGGLSVKGHVPEKDGILAGLLAAEMAAVHGKSLKELLEQVYREYGRLYSERLDVHTSPAEKERVLEVLKGFEPEALAGRKVTGRVTKDGVKLLLEGDAWVLIRPSGTEPLFRIYAEAGSAGEVKAVQADVLRQTGL</sequence>
<comment type="cofactor">
    <cofactor evidence="2">
        <name>Mg(2+)</name>
        <dbReference type="ChEBI" id="CHEBI:18420"/>
    </cofactor>
</comment>
<comment type="pathway">
    <text evidence="4">Lipid metabolism.</text>
</comment>
<evidence type="ECO:0000259" key="17">
    <source>
        <dbReference type="Pfam" id="PF02879"/>
    </source>
</evidence>
<dbReference type="SUPFAM" id="SSF55957">
    <property type="entry name" value="Phosphoglucomutase, C-terminal domain"/>
    <property type="match status" value="1"/>
</dbReference>
<comment type="similarity">
    <text evidence="5 14">Belongs to the phosphohexose mutase family.</text>
</comment>
<evidence type="ECO:0000256" key="9">
    <source>
        <dbReference type="ARBA" id="ARBA00022842"/>
    </source>
</evidence>
<dbReference type="InterPro" id="IPR005843">
    <property type="entry name" value="A-D-PHexomutase_C"/>
</dbReference>
<evidence type="ECO:0000256" key="12">
    <source>
        <dbReference type="ARBA" id="ARBA00041398"/>
    </source>
</evidence>
<gene>
    <name evidence="19" type="primary">ManB</name>
    <name evidence="19" type="ordered locus">PTH_2762</name>
</gene>
<comment type="catalytic activity">
    <reaction evidence="1">
        <text>alpha-D-glucose 1-phosphate = alpha-D-glucose 6-phosphate</text>
        <dbReference type="Rhea" id="RHEA:23536"/>
        <dbReference type="ChEBI" id="CHEBI:58225"/>
        <dbReference type="ChEBI" id="CHEBI:58601"/>
        <dbReference type="EC" id="5.4.2.2"/>
    </reaction>
</comment>
<dbReference type="GO" id="GO:0000287">
    <property type="term" value="F:magnesium ion binding"/>
    <property type="evidence" value="ECO:0007669"/>
    <property type="project" value="InterPro"/>
</dbReference>
<dbReference type="Proteomes" id="UP000006556">
    <property type="component" value="Chromosome"/>
</dbReference>
<dbReference type="AlphaFoldDB" id="A5CYK0"/>
<evidence type="ECO:0000256" key="6">
    <source>
        <dbReference type="ARBA" id="ARBA00012728"/>
    </source>
</evidence>
<dbReference type="InterPro" id="IPR036900">
    <property type="entry name" value="A-D-PHexomutase_C_sf"/>
</dbReference>
<keyword evidence="8 14" id="KW-0479">Metal-binding</keyword>
<evidence type="ECO:0000256" key="5">
    <source>
        <dbReference type="ARBA" id="ARBA00010231"/>
    </source>
</evidence>
<name>A5CYK0_PELTS</name>
<dbReference type="Pfam" id="PF02879">
    <property type="entry name" value="PGM_PMM_II"/>
    <property type="match status" value="1"/>
</dbReference>
<dbReference type="GO" id="GO:0006166">
    <property type="term" value="P:purine ribonucleoside salvage"/>
    <property type="evidence" value="ECO:0007669"/>
    <property type="project" value="TreeGrafter"/>
</dbReference>
<dbReference type="InterPro" id="IPR005844">
    <property type="entry name" value="A-D-PHexomutase_a/b/a-I"/>
</dbReference>
<dbReference type="EMBL" id="AP009389">
    <property type="protein sequence ID" value="BAF60943.1"/>
    <property type="molecule type" value="Genomic_DNA"/>
</dbReference>
<comment type="pathway">
    <text evidence="3">Glycolipid metabolism; diglucosyl-diacylglycerol biosynthesis.</text>
</comment>
<dbReference type="PANTHER" id="PTHR45745:SF1">
    <property type="entry name" value="PHOSPHOGLUCOMUTASE 2B-RELATED"/>
    <property type="match status" value="1"/>
</dbReference>
<evidence type="ECO:0000256" key="10">
    <source>
        <dbReference type="ARBA" id="ARBA00023235"/>
    </source>
</evidence>
<dbReference type="InterPro" id="IPR016055">
    <property type="entry name" value="A-D-PHexomutase_a/b/a-I/II/III"/>
</dbReference>
<accession>A5CYK0</accession>
<dbReference type="Gene3D" id="3.30.310.50">
    <property type="entry name" value="Alpha-D-phosphohexomutase, C-terminal domain"/>
    <property type="match status" value="1"/>
</dbReference>
<dbReference type="CDD" id="cd05800">
    <property type="entry name" value="PGM_like2"/>
    <property type="match status" value="1"/>
</dbReference>
<organism evidence="19 20">
    <name type="scientific">Pelotomaculum thermopropionicum (strain DSM 13744 / JCM 10971 / SI)</name>
    <dbReference type="NCBI Taxonomy" id="370438"/>
    <lineage>
        <taxon>Bacteria</taxon>
        <taxon>Bacillati</taxon>
        <taxon>Bacillota</taxon>
        <taxon>Clostridia</taxon>
        <taxon>Eubacteriales</taxon>
        <taxon>Desulfotomaculaceae</taxon>
        <taxon>Pelotomaculum</taxon>
    </lineage>
</organism>
<dbReference type="GO" id="GO:0008973">
    <property type="term" value="F:phosphopentomutase activity"/>
    <property type="evidence" value="ECO:0007669"/>
    <property type="project" value="TreeGrafter"/>
</dbReference>
<evidence type="ECO:0000256" key="13">
    <source>
        <dbReference type="ARBA" id="ARBA00041467"/>
    </source>
</evidence>
<keyword evidence="10" id="KW-0413">Isomerase</keyword>
<keyword evidence="20" id="KW-1185">Reference proteome</keyword>
<evidence type="ECO:0000259" key="18">
    <source>
        <dbReference type="Pfam" id="PF02880"/>
    </source>
</evidence>
<dbReference type="InterPro" id="IPR005846">
    <property type="entry name" value="A-D-PHexomutase_a/b/a-III"/>
</dbReference>
<dbReference type="PRINTS" id="PR00509">
    <property type="entry name" value="PGMPMM"/>
</dbReference>
<proteinExistence type="inferred from homology"/>
<protein>
    <recommendedName>
        <fullName evidence="11">Phosphoglucomutase</fullName>
        <ecNumber evidence="6">5.4.2.2</ecNumber>
    </recommendedName>
    <alternativeName>
        <fullName evidence="13">Alpha-phosphoglucomutase</fullName>
    </alternativeName>
    <alternativeName>
        <fullName evidence="12">Glucose phosphomutase</fullName>
    </alternativeName>
</protein>
<keyword evidence="9 14" id="KW-0460">Magnesium</keyword>
<dbReference type="SUPFAM" id="SSF53738">
    <property type="entry name" value="Phosphoglucomutase, first 3 domains"/>
    <property type="match status" value="2"/>
</dbReference>
<evidence type="ECO:0000256" key="1">
    <source>
        <dbReference type="ARBA" id="ARBA00000443"/>
    </source>
</evidence>
<dbReference type="EC" id="5.4.2.2" evidence="6"/>
<dbReference type="Pfam" id="PF02880">
    <property type="entry name" value="PGM_PMM_III"/>
    <property type="match status" value="1"/>
</dbReference>
<dbReference type="STRING" id="370438.PTH_2762"/>
<feature type="domain" description="Alpha-D-phosphohexomutase alpha/beta/alpha" evidence="18">
    <location>
        <begin position="267"/>
        <end position="378"/>
    </location>
</feature>
<evidence type="ECO:0000256" key="2">
    <source>
        <dbReference type="ARBA" id="ARBA00001946"/>
    </source>
</evidence>
<dbReference type="HOGENOM" id="CLU_016950_7_1_9"/>
<evidence type="ECO:0000313" key="19">
    <source>
        <dbReference type="EMBL" id="BAF60943.1"/>
    </source>
</evidence>